<name>A0A7T4QZN3_9GAMM</name>
<dbReference type="EMBL" id="CP066167">
    <property type="protein sequence ID" value="QQD17592.1"/>
    <property type="molecule type" value="Genomic_DNA"/>
</dbReference>
<dbReference type="GO" id="GO:0016020">
    <property type="term" value="C:membrane"/>
    <property type="evidence" value="ECO:0007669"/>
    <property type="project" value="TreeGrafter"/>
</dbReference>
<accession>A0A7T4QZN3</accession>
<dbReference type="PANTHER" id="PTHR44196">
    <property type="entry name" value="DEHYDROGENASE/REDUCTASE SDR FAMILY MEMBER 7B"/>
    <property type="match status" value="1"/>
</dbReference>
<proteinExistence type="inferred from homology"/>
<gene>
    <name evidence="4" type="ORF">I6N98_14725</name>
</gene>
<dbReference type="SUPFAM" id="SSF51735">
    <property type="entry name" value="NAD(P)-binding Rossmann-fold domains"/>
    <property type="match status" value="2"/>
</dbReference>
<feature type="domain" description="Ketoreductase" evidence="3">
    <location>
        <begin position="378"/>
        <end position="565"/>
    </location>
</feature>
<protein>
    <submittedName>
        <fullName evidence="4">SDR family oxidoreductase</fullName>
    </submittedName>
</protein>
<keyword evidence="2" id="KW-0560">Oxidoreductase</keyword>
<keyword evidence="5" id="KW-1185">Reference proteome</keyword>
<dbReference type="Gene3D" id="3.40.50.720">
    <property type="entry name" value="NAD(P)-binding Rossmann-like Domain"/>
    <property type="match status" value="2"/>
</dbReference>
<dbReference type="GO" id="GO:0016491">
    <property type="term" value="F:oxidoreductase activity"/>
    <property type="evidence" value="ECO:0007669"/>
    <property type="project" value="UniProtKB-KW"/>
</dbReference>
<dbReference type="KEGG" id="snan:I6N98_14725"/>
<dbReference type="InterPro" id="IPR057326">
    <property type="entry name" value="KR_dom"/>
</dbReference>
<dbReference type="AlphaFoldDB" id="A0A7T4QZN3"/>
<dbReference type="PRINTS" id="PR00081">
    <property type="entry name" value="GDHRDH"/>
</dbReference>
<evidence type="ECO:0000313" key="5">
    <source>
        <dbReference type="Proteomes" id="UP000596063"/>
    </source>
</evidence>
<dbReference type="InterPro" id="IPR057313">
    <property type="entry name" value="Maqu_2507-like"/>
</dbReference>
<dbReference type="InterPro" id="IPR036291">
    <property type="entry name" value="NAD(P)-bd_dom_sf"/>
</dbReference>
<reference evidence="4 5" key="1">
    <citation type="submission" date="2020-12" db="EMBL/GenBank/DDBJ databases">
        <authorList>
            <person name="Shan Y."/>
        </authorList>
    </citation>
    <scope>NUCLEOTIDE SEQUENCE [LARGE SCALE GENOMIC DNA]</scope>
    <source>
        <strain evidence="5">csc3.9</strain>
    </source>
</reference>
<evidence type="ECO:0000256" key="1">
    <source>
        <dbReference type="ARBA" id="ARBA00006484"/>
    </source>
</evidence>
<dbReference type="CDD" id="cd05263">
    <property type="entry name" value="MupV_like_SDR_e"/>
    <property type="match status" value="1"/>
</dbReference>
<dbReference type="InterPro" id="IPR020904">
    <property type="entry name" value="Sc_DH/Rdtase_CS"/>
</dbReference>
<dbReference type="Pfam" id="PF07993">
    <property type="entry name" value="NAD_binding_4"/>
    <property type="match status" value="1"/>
</dbReference>
<dbReference type="PROSITE" id="PS00061">
    <property type="entry name" value="ADH_SHORT"/>
    <property type="match status" value="1"/>
</dbReference>
<dbReference type="PRINTS" id="PR00080">
    <property type="entry name" value="SDRFAMILY"/>
</dbReference>
<dbReference type="InterPro" id="IPR013120">
    <property type="entry name" value="FAR_NAD-bd"/>
</dbReference>
<dbReference type="SMART" id="SM00822">
    <property type="entry name" value="PKS_KR"/>
    <property type="match status" value="1"/>
</dbReference>
<comment type="similarity">
    <text evidence="1">Belongs to the short-chain dehydrogenases/reductases (SDR) family.</text>
</comment>
<dbReference type="Proteomes" id="UP000596063">
    <property type="component" value="Chromosome"/>
</dbReference>
<dbReference type="CDD" id="cd05233">
    <property type="entry name" value="SDR_c"/>
    <property type="match status" value="1"/>
</dbReference>
<dbReference type="Pfam" id="PF00106">
    <property type="entry name" value="adh_short"/>
    <property type="match status" value="1"/>
</dbReference>
<evidence type="ECO:0000313" key="4">
    <source>
        <dbReference type="EMBL" id="QQD17592.1"/>
    </source>
</evidence>
<evidence type="ECO:0000256" key="2">
    <source>
        <dbReference type="ARBA" id="ARBA00023002"/>
    </source>
</evidence>
<dbReference type="RefSeq" id="WP_198569091.1">
    <property type="nucleotide sequence ID" value="NZ_CP066167.1"/>
</dbReference>
<organism evidence="4 5">
    <name type="scientific">Spongiibacter nanhainus</name>
    <dbReference type="NCBI Taxonomy" id="2794344"/>
    <lineage>
        <taxon>Bacteria</taxon>
        <taxon>Pseudomonadati</taxon>
        <taxon>Pseudomonadota</taxon>
        <taxon>Gammaproteobacteria</taxon>
        <taxon>Cellvibrionales</taxon>
        <taxon>Spongiibacteraceae</taxon>
        <taxon>Spongiibacter</taxon>
    </lineage>
</organism>
<evidence type="ECO:0000259" key="3">
    <source>
        <dbReference type="SMART" id="SM00822"/>
    </source>
</evidence>
<dbReference type="InterPro" id="IPR002347">
    <property type="entry name" value="SDR_fam"/>
</dbReference>
<sequence>MSYFVTGGTGFIGRFLIERLAKRKGTIYVLVRRGSKSKFKALQERTGLSDARLVPVYGDLSKPKLGIGPKQMGELKGKVRQFFHLAAIYDLSADAESQQIANIDGTRHAIAAAELMQTKCFHLASSIAAAGLYKGVFHEDMFDEAEGLEHPYFRTKHESELLVRRECSIPFRIYRPAMVVGDSKTGEMDKVDGPYYFFKLLQRLRYRMPQWIPLIGIEGGQMNIVPVDYVADAMDYLAHQPKLDGRCFHLVNSNSHKVGEVLNIFADSAHAPRMAARIDSRMFAFIPASILGMLKNMPPIRRIINSILADYHIPKDGLQFINMPTRFDDRDTQKALKGSGIKLPELESYADKLWDYWERNLDPDLFKDRSLKGNVAGKVVVITGASSGIGKAAALKLADAGAQVVLVARTVEKLEETQQQIAARGGTSYSYTCDVSNMESCDELVTTLLKNHGHVDVLVNNAGRSIRRSLELTFDRFHDFERTMQLNYFGAIRLVMGLAPSMLERRSGHVINISSIAVIVGASPRFSAYAASKSALDAFSRSAAAEFSDRNIAFTTINMPLVRTPMIGPTSIYNAVPTLSPEEAADMICDAIVKRPKRIATPLGICAQVLNAILPKATEIIMNTVFRTFPDSAAAKGEEEGGSKAEPSTEQVALAAVLKGFHV</sequence>
<dbReference type="PANTHER" id="PTHR44196:SF1">
    <property type="entry name" value="DEHYDROGENASE_REDUCTASE SDR FAMILY MEMBER 7B"/>
    <property type="match status" value="1"/>
</dbReference>
<dbReference type="NCBIfam" id="NF005539">
    <property type="entry name" value="PRK07201.1"/>
    <property type="match status" value="1"/>
</dbReference>
<dbReference type="FunFam" id="3.40.50.720:FF:000084">
    <property type="entry name" value="Short-chain dehydrogenase reductase"/>
    <property type="match status" value="1"/>
</dbReference>